<keyword evidence="1" id="KW-0436">Ligase</keyword>
<reference evidence="4 5" key="1">
    <citation type="submission" date="2016-06" db="EMBL/GenBank/DDBJ databases">
        <title>Comparative genomics of the ectomycorrhizal sister species Rhizopogon vinicolor and Rhizopogon vesiculosus (Basidiomycota: Boletales) reveals a divergence of the mating type B locus.</title>
        <authorList>
            <consortium name="DOE Joint Genome Institute"/>
            <person name="Mujic A.B."/>
            <person name="Kuo A."/>
            <person name="Tritt A."/>
            <person name="Lipzen A."/>
            <person name="Chen C."/>
            <person name="Johnson J."/>
            <person name="Sharma A."/>
            <person name="Barry K."/>
            <person name="Grigoriev I.V."/>
            <person name="Spatafora J.W."/>
        </authorList>
    </citation>
    <scope>NUCLEOTIDE SEQUENCE [LARGE SCALE GENOMIC DNA]</scope>
    <source>
        <strain evidence="4 5">AM-OR11-026</strain>
    </source>
</reference>
<dbReference type="InterPro" id="IPR005615">
    <property type="entry name" value="Glutathione_synthase"/>
</dbReference>
<comment type="cofactor">
    <cofactor evidence="1">
        <name>Mg(2+)</name>
        <dbReference type="ChEBI" id="CHEBI:18420"/>
    </cofactor>
    <text evidence="1">Binds 1 Mg(2+) ion per subunit.</text>
</comment>
<dbReference type="OrthoDB" id="2682025at2759"/>
<dbReference type="GO" id="GO:0000287">
    <property type="term" value="F:magnesium ion binding"/>
    <property type="evidence" value="ECO:0007669"/>
    <property type="project" value="UniProtKB-UniRule"/>
</dbReference>
<feature type="binding site" evidence="2">
    <location>
        <position position="335"/>
    </location>
    <ligand>
        <name>substrate</name>
    </ligand>
</feature>
<feature type="binding site" evidence="2">
    <location>
        <position position="311"/>
    </location>
    <ligand>
        <name>ATP</name>
        <dbReference type="ChEBI" id="CHEBI:30616"/>
    </ligand>
</feature>
<dbReference type="InterPro" id="IPR014709">
    <property type="entry name" value="Glutathione_synthase_C_euk"/>
</dbReference>
<feature type="binding site" evidence="2">
    <location>
        <position position="249"/>
    </location>
    <ligand>
        <name>ATP</name>
        <dbReference type="ChEBI" id="CHEBI:30616"/>
    </ligand>
</feature>
<dbReference type="EC" id="6.3.2.3" evidence="1"/>
<comment type="catalytic activity">
    <reaction evidence="1">
        <text>gamma-L-glutamyl-L-cysteine + glycine + ATP = glutathione + ADP + phosphate + H(+)</text>
        <dbReference type="Rhea" id="RHEA:13557"/>
        <dbReference type="ChEBI" id="CHEBI:15378"/>
        <dbReference type="ChEBI" id="CHEBI:30616"/>
        <dbReference type="ChEBI" id="CHEBI:43474"/>
        <dbReference type="ChEBI" id="CHEBI:57305"/>
        <dbReference type="ChEBI" id="CHEBI:57925"/>
        <dbReference type="ChEBI" id="CHEBI:58173"/>
        <dbReference type="ChEBI" id="CHEBI:456216"/>
        <dbReference type="EC" id="6.3.2.3"/>
    </reaction>
</comment>
<dbReference type="UniPathway" id="UPA00142">
    <property type="reaction ID" value="UER00210"/>
</dbReference>
<dbReference type="Gene3D" id="3.30.1490.80">
    <property type="match status" value="2"/>
</dbReference>
<feature type="binding site" evidence="2">
    <location>
        <begin position="238"/>
        <end position="247"/>
    </location>
    <ligand>
        <name>ATP</name>
        <dbReference type="ChEBI" id="CHEBI:30616"/>
    </ligand>
</feature>
<dbReference type="AlphaFoldDB" id="A0A1B7NCK6"/>
<dbReference type="InParanoid" id="A0A1B7NCK6"/>
<dbReference type="SUPFAM" id="SSF56059">
    <property type="entry name" value="Glutathione synthetase ATP-binding domain-like"/>
    <property type="match status" value="1"/>
</dbReference>
<protein>
    <recommendedName>
        <fullName evidence="1">Glutathione synthetase</fullName>
        <shortName evidence="1">GSH-S</shortName>
        <ecNumber evidence="1">6.3.2.3</ecNumber>
    </recommendedName>
</protein>
<evidence type="ECO:0000256" key="1">
    <source>
        <dbReference type="PIRNR" id="PIRNR001558"/>
    </source>
</evidence>
<dbReference type="PIRSF" id="PIRSF001558">
    <property type="entry name" value="GSHase"/>
    <property type="match status" value="1"/>
</dbReference>
<organism evidence="4 5">
    <name type="scientific">Rhizopogon vinicolor AM-OR11-026</name>
    <dbReference type="NCBI Taxonomy" id="1314800"/>
    <lineage>
        <taxon>Eukaryota</taxon>
        <taxon>Fungi</taxon>
        <taxon>Dikarya</taxon>
        <taxon>Basidiomycota</taxon>
        <taxon>Agaricomycotina</taxon>
        <taxon>Agaricomycetes</taxon>
        <taxon>Agaricomycetidae</taxon>
        <taxon>Boletales</taxon>
        <taxon>Suillineae</taxon>
        <taxon>Rhizopogonaceae</taxon>
        <taxon>Rhizopogon</taxon>
    </lineage>
</organism>
<dbReference type="GO" id="GO:0004363">
    <property type="term" value="F:glutathione synthase activity"/>
    <property type="evidence" value="ECO:0007669"/>
    <property type="project" value="UniProtKB-UniRule"/>
</dbReference>
<dbReference type="GO" id="GO:0043295">
    <property type="term" value="F:glutathione binding"/>
    <property type="evidence" value="ECO:0007669"/>
    <property type="project" value="UniProtKB-UniRule"/>
</dbReference>
<keyword evidence="1" id="KW-0317">Glutathione biosynthesis</keyword>
<feature type="region of interest" description="Disordered" evidence="3">
    <location>
        <begin position="186"/>
        <end position="228"/>
    </location>
</feature>
<comment type="pathway">
    <text evidence="1">Sulfur metabolism; glutathione biosynthesis; glutathione from L-cysteine and L-glutamate: step 2/2.</text>
</comment>
<gene>
    <name evidence="4" type="ORF">K503DRAFT_862956</name>
</gene>
<name>A0A1B7NCK6_9AGAM</name>
<evidence type="ECO:0000256" key="3">
    <source>
        <dbReference type="SAM" id="MobiDB-lite"/>
    </source>
</evidence>
<proteinExistence type="inferred from homology"/>
<dbReference type="Pfam" id="PF03917">
    <property type="entry name" value="GSH_synth_ATP"/>
    <property type="match status" value="2"/>
</dbReference>
<feature type="binding site" evidence="2">
    <location>
        <position position="337"/>
    </location>
    <ligand>
        <name>ATP</name>
        <dbReference type="ChEBI" id="CHEBI:30616"/>
    </ligand>
</feature>
<keyword evidence="1" id="KW-0479">Metal-binding</keyword>
<evidence type="ECO:0000313" key="4">
    <source>
        <dbReference type="EMBL" id="OAX42576.1"/>
    </source>
</evidence>
<dbReference type="GO" id="GO:0005524">
    <property type="term" value="F:ATP binding"/>
    <property type="evidence" value="ECO:0007669"/>
    <property type="project" value="UniProtKB-UniRule"/>
</dbReference>
<accession>A0A1B7NCK6</accession>
<keyword evidence="1 2" id="KW-0547">Nucleotide-binding</keyword>
<dbReference type="InterPro" id="IPR014049">
    <property type="entry name" value="Glutathione_synthase_N_euk"/>
</dbReference>
<keyword evidence="1" id="KW-0460">Magnesium</keyword>
<dbReference type="Proteomes" id="UP000092154">
    <property type="component" value="Unassembled WGS sequence"/>
</dbReference>
<dbReference type="PANTHER" id="PTHR11130">
    <property type="entry name" value="GLUTATHIONE SYNTHETASE"/>
    <property type="match status" value="1"/>
</dbReference>
<dbReference type="Gene3D" id="3.30.470.20">
    <property type="entry name" value="ATP-grasp fold, B domain"/>
    <property type="match status" value="2"/>
</dbReference>
<evidence type="ECO:0000313" key="5">
    <source>
        <dbReference type="Proteomes" id="UP000092154"/>
    </source>
</evidence>
<sequence length="366" mass="40099">MAGLAATTYALSQPPIPTTAIHALLSLFSPVHIEFNTISSSFGSLSERAAAMHGHILASTSYLSASPYLTAENFPENNTTSGRAEGLAKAHDAYGVQGSAMFPRHPSNACRARRVRVPRPLHSRPHNYPTLLFLSNKSTPNIRNLHNLFPRILNAIRLSRALILRHPFPPRAQSCHQMPITALAARRQQESPGSTHAPRRARTLPGERRRTMAVASGQRSEPPRTRLARREAASLVLKPQRKGGGINVYREAIPAFLDSLRAEERETWIAMEMIETPRGVGEYLVRAAPSSSNASDGSTEKKIVRADVISELGIFGYALFGTGDMVEKEVGWLVRTKGTESNEGGVAAGFSVLDSAMLVWHDPYRR</sequence>
<dbReference type="Gene3D" id="3.40.50.1760">
    <property type="entry name" value="Glutathione synthase, substrate-binding domain superfamily, eukaryotic"/>
    <property type="match status" value="1"/>
</dbReference>
<dbReference type="GO" id="GO:0005829">
    <property type="term" value="C:cytosol"/>
    <property type="evidence" value="ECO:0007669"/>
    <property type="project" value="TreeGrafter"/>
</dbReference>
<feature type="binding site" evidence="2">
    <location>
        <begin position="271"/>
        <end position="274"/>
    </location>
    <ligand>
        <name>ATP</name>
        <dbReference type="ChEBI" id="CHEBI:30616"/>
    </ligand>
</feature>
<keyword evidence="5" id="KW-1185">Reference proteome</keyword>
<dbReference type="STRING" id="1314800.A0A1B7NCK6"/>
<dbReference type="Gene3D" id="3.30.1490.50">
    <property type="match status" value="1"/>
</dbReference>
<dbReference type="EMBL" id="KV448154">
    <property type="protein sequence ID" value="OAX42576.1"/>
    <property type="molecule type" value="Genomic_DNA"/>
</dbReference>
<keyword evidence="1 2" id="KW-0067">ATP-binding</keyword>
<dbReference type="PANTHER" id="PTHR11130:SF0">
    <property type="entry name" value="GLUTATHIONE SYNTHETASE"/>
    <property type="match status" value="1"/>
</dbReference>
<comment type="similarity">
    <text evidence="1">Belongs to the eukaryotic GSH synthase family.</text>
</comment>
<dbReference type="InterPro" id="IPR037013">
    <property type="entry name" value="GSH-S_sub-bd_sf"/>
</dbReference>
<feature type="binding site" evidence="2">
    <location>
        <position position="343"/>
    </location>
    <ligand>
        <name>ATP</name>
        <dbReference type="ChEBI" id="CHEBI:30616"/>
    </ligand>
</feature>
<evidence type="ECO:0000256" key="2">
    <source>
        <dbReference type="PIRSR" id="PIRSR001558-1"/>
    </source>
</evidence>